<comment type="caution">
    <text evidence="2">The sequence shown here is derived from an EMBL/GenBank/DDBJ whole genome shotgun (WGS) entry which is preliminary data.</text>
</comment>
<name>A0A918U8S6_9ACTN</name>
<protein>
    <submittedName>
        <fullName evidence="2">Uncharacterized protein</fullName>
    </submittedName>
</protein>
<dbReference type="AlphaFoldDB" id="A0A918U8S6"/>
<dbReference type="Proteomes" id="UP000619244">
    <property type="component" value="Unassembled WGS sequence"/>
</dbReference>
<evidence type="ECO:0000256" key="1">
    <source>
        <dbReference type="SAM" id="MobiDB-lite"/>
    </source>
</evidence>
<proteinExistence type="predicted"/>
<accession>A0A918U8S6</accession>
<feature type="compositionally biased region" description="Low complexity" evidence="1">
    <location>
        <begin position="18"/>
        <end position="41"/>
    </location>
</feature>
<feature type="compositionally biased region" description="Low complexity" evidence="1">
    <location>
        <begin position="67"/>
        <end position="81"/>
    </location>
</feature>
<evidence type="ECO:0000313" key="2">
    <source>
        <dbReference type="EMBL" id="GGY11299.1"/>
    </source>
</evidence>
<dbReference type="EMBL" id="BMVU01000077">
    <property type="protein sequence ID" value="GGY11299.1"/>
    <property type="molecule type" value="Genomic_DNA"/>
</dbReference>
<keyword evidence="3" id="KW-1185">Reference proteome</keyword>
<reference evidence="2" key="1">
    <citation type="journal article" date="2014" name="Int. J. Syst. Evol. Microbiol.">
        <title>Complete genome sequence of Corynebacterium casei LMG S-19264T (=DSM 44701T), isolated from a smear-ripened cheese.</title>
        <authorList>
            <consortium name="US DOE Joint Genome Institute (JGI-PGF)"/>
            <person name="Walter F."/>
            <person name="Albersmeier A."/>
            <person name="Kalinowski J."/>
            <person name="Ruckert C."/>
        </authorList>
    </citation>
    <scope>NUCLEOTIDE SEQUENCE</scope>
    <source>
        <strain evidence="2">JCM 4790</strain>
    </source>
</reference>
<feature type="region of interest" description="Disordered" evidence="1">
    <location>
        <begin position="1"/>
        <end position="91"/>
    </location>
</feature>
<organism evidence="2 3">
    <name type="scientific">Streptomyces minutiscleroticus</name>
    <dbReference type="NCBI Taxonomy" id="68238"/>
    <lineage>
        <taxon>Bacteria</taxon>
        <taxon>Bacillati</taxon>
        <taxon>Actinomycetota</taxon>
        <taxon>Actinomycetes</taxon>
        <taxon>Kitasatosporales</taxon>
        <taxon>Streptomycetaceae</taxon>
        <taxon>Streptomyces</taxon>
    </lineage>
</organism>
<evidence type="ECO:0000313" key="3">
    <source>
        <dbReference type="Proteomes" id="UP000619244"/>
    </source>
</evidence>
<sequence>MRQDNRLGHNGVTGGRPTGTRTGRPPWVPSSSAAPMSPSASIREQCSRRPSLRTRATSLTTPPLRPVSSRGSRTAASRGVSPSSTPPPGIS</sequence>
<reference evidence="2" key="2">
    <citation type="submission" date="2020-09" db="EMBL/GenBank/DDBJ databases">
        <authorList>
            <person name="Sun Q."/>
            <person name="Ohkuma M."/>
        </authorList>
    </citation>
    <scope>NUCLEOTIDE SEQUENCE</scope>
    <source>
        <strain evidence="2">JCM 4790</strain>
    </source>
</reference>
<gene>
    <name evidence="2" type="ORF">GCM10010358_74690</name>
</gene>